<dbReference type="Gene3D" id="1.10.287.130">
    <property type="match status" value="1"/>
</dbReference>
<dbReference type="Pfam" id="PF02518">
    <property type="entry name" value="HATPase_c"/>
    <property type="match status" value="1"/>
</dbReference>
<feature type="transmembrane region" description="Helical" evidence="8">
    <location>
        <begin position="144"/>
        <end position="162"/>
    </location>
</feature>
<gene>
    <name evidence="10" type="ORF">SAMN04488513_10578</name>
</gene>
<keyword evidence="6 10" id="KW-0418">Kinase</keyword>
<reference evidence="11" key="1">
    <citation type="submission" date="2016-11" db="EMBL/GenBank/DDBJ databases">
        <authorList>
            <person name="Varghese N."/>
            <person name="Submissions S."/>
        </authorList>
    </citation>
    <scope>NUCLEOTIDE SEQUENCE [LARGE SCALE GENOMIC DNA]</scope>
    <source>
        <strain evidence="11">DSM 19858</strain>
    </source>
</reference>
<feature type="transmembrane region" description="Helical" evidence="8">
    <location>
        <begin position="7"/>
        <end position="28"/>
    </location>
</feature>
<evidence type="ECO:0000313" key="10">
    <source>
        <dbReference type="EMBL" id="SHJ47791.1"/>
    </source>
</evidence>
<organism evidence="10 11">
    <name type="scientific">Pseudozobellia thermophila</name>
    <dbReference type="NCBI Taxonomy" id="192903"/>
    <lineage>
        <taxon>Bacteria</taxon>
        <taxon>Pseudomonadati</taxon>
        <taxon>Bacteroidota</taxon>
        <taxon>Flavobacteriia</taxon>
        <taxon>Flavobacteriales</taxon>
        <taxon>Flavobacteriaceae</taxon>
        <taxon>Pseudozobellia</taxon>
    </lineage>
</organism>
<evidence type="ECO:0000256" key="2">
    <source>
        <dbReference type="ARBA" id="ARBA00012438"/>
    </source>
</evidence>
<evidence type="ECO:0000256" key="4">
    <source>
        <dbReference type="ARBA" id="ARBA00022679"/>
    </source>
</evidence>
<evidence type="ECO:0000256" key="3">
    <source>
        <dbReference type="ARBA" id="ARBA00022553"/>
    </source>
</evidence>
<dbReference type="InterPro" id="IPR003594">
    <property type="entry name" value="HATPase_dom"/>
</dbReference>
<dbReference type="OrthoDB" id="1522504at2"/>
<dbReference type="EMBL" id="FQYU01000005">
    <property type="protein sequence ID" value="SHJ47791.1"/>
    <property type="molecule type" value="Genomic_DNA"/>
</dbReference>
<evidence type="ECO:0000256" key="1">
    <source>
        <dbReference type="ARBA" id="ARBA00000085"/>
    </source>
</evidence>
<dbReference type="AlphaFoldDB" id="A0A1M6JM63"/>
<protein>
    <recommendedName>
        <fullName evidence="2">histidine kinase</fullName>
        <ecNumber evidence="2">2.7.13.3</ecNumber>
    </recommendedName>
</protein>
<dbReference type="GO" id="GO:0005886">
    <property type="term" value="C:plasma membrane"/>
    <property type="evidence" value="ECO:0007669"/>
    <property type="project" value="TreeGrafter"/>
</dbReference>
<dbReference type="PANTHER" id="PTHR45436:SF5">
    <property type="entry name" value="SENSOR HISTIDINE KINASE TRCS"/>
    <property type="match status" value="1"/>
</dbReference>
<dbReference type="InterPro" id="IPR005467">
    <property type="entry name" value="His_kinase_dom"/>
</dbReference>
<keyword evidence="4" id="KW-0808">Transferase</keyword>
<evidence type="ECO:0000256" key="8">
    <source>
        <dbReference type="SAM" id="Phobius"/>
    </source>
</evidence>
<dbReference type="RefSeq" id="WP_072994380.1">
    <property type="nucleotide sequence ID" value="NZ_FQYU01000005.1"/>
</dbReference>
<keyword evidence="3" id="KW-0597">Phosphoprotein</keyword>
<dbReference type="Proteomes" id="UP000184543">
    <property type="component" value="Unassembled WGS sequence"/>
</dbReference>
<evidence type="ECO:0000256" key="7">
    <source>
        <dbReference type="ARBA" id="ARBA00022989"/>
    </source>
</evidence>
<dbReference type="InterPro" id="IPR036890">
    <property type="entry name" value="HATPase_C_sf"/>
</dbReference>
<dbReference type="SMART" id="SM00387">
    <property type="entry name" value="HATPase_c"/>
    <property type="match status" value="1"/>
</dbReference>
<name>A0A1M6JM63_9FLAO</name>
<feature type="domain" description="Histidine kinase" evidence="9">
    <location>
        <begin position="224"/>
        <end position="429"/>
    </location>
</feature>
<dbReference type="GO" id="GO:0000155">
    <property type="term" value="F:phosphorelay sensor kinase activity"/>
    <property type="evidence" value="ECO:0007669"/>
    <property type="project" value="InterPro"/>
</dbReference>
<dbReference type="SMART" id="SM00388">
    <property type="entry name" value="HisKA"/>
    <property type="match status" value="1"/>
</dbReference>
<keyword evidence="8" id="KW-0472">Membrane</keyword>
<dbReference type="InterPro" id="IPR036097">
    <property type="entry name" value="HisK_dim/P_sf"/>
</dbReference>
<proteinExistence type="predicted"/>
<dbReference type="Gene3D" id="3.30.565.10">
    <property type="entry name" value="Histidine kinase-like ATPase, C-terminal domain"/>
    <property type="match status" value="1"/>
</dbReference>
<dbReference type="InterPro" id="IPR003661">
    <property type="entry name" value="HisK_dim/P_dom"/>
</dbReference>
<dbReference type="SUPFAM" id="SSF47384">
    <property type="entry name" value="Homodimeric domain of signal transducing histidine kinase"/>
    <property type="match status" value="1"/>
</dbReference>
<evidence type="ECO:0000313" key="11">
    <source>
        <dbReference type="Proteomes" id="UP000184543"/>
    </source>
</evidence>
<sequence length="429" mass="49306">MKLLNQSLKYLSLSILAIVTVWSVVFYINMLNEIKSSIDEGLENYKRLIIQNAKIDSSILTKTYFDESFFTLHEIDRETALSMRDRYADTIIYMQDADDKRPEPEPVRMLTTSFKIKDRFYELKVANSMVEEDDLIDQLFWDVIWLYIILIASIIIINNWVLKKLWKPFYAFLQQLKNYRLGSTKKLPEAQTTTKEFKDLQYAVNTLLRHSIAAFDQQKEFIGNASHELQTPLAMVTHKLELLLEKEDLKEEQAEKLVEIFQIVERLVRLNKSLLLLSKIDNKQFFDNQQVAINPLVTQTLAELEEISSFKKVETTVVENGRLNAHIDPILAQVVVSNLLKNAIFHNVENGTVSIGLSDTTLEICNTGKDERLHPEKVFSRFQTSRSKSHGTGLGLAIVKAISDLYGYRVSYAFDGGIHCFTVQFSTGG</sequence>
<dbReference type="CDD" id="cd00082">
    <property type="entry name" value="HisKA"/>
    <property type="match status" value="1"/>
</dbReference>
<accession>A0A1M6JM63</accession>
<dbReference type="InterPro" id="IPR050428">
    <property type="entry name" value="TCS_sensor_his_kinase"/>
</dbReference>
<evidence type="ECO:0000259" key="9">
    <source>
        <dbReference type="PROSITE" id="PS50109"/>
    </source>
</evidence>
<dbReference type="PROSITE" id="PS50109">
    <property type="entry name" value="HIS_KIN"/>
    <property type="match status" value="1"/>
</dbReference>
<keyword evidence="7 8" id="KW-1133">Transmembrane helix</keyword>
<keyword evidence="5 8" id="KW-0812">Transmembrane</keyword>
<dbReference type="PANTHER" id="PTHR45436">
    <property type="entry name" value="SENSOR HISTIDINE KINASE YKOH"/>
    <property type="match status" value="1"/>
</dbReference>
<keyword evidence="11" id="KW-1185">Reference proteome</keyword>
<dbReference type="Pfam" id="PF00512">
    <property type="entry name" value="HisKA"/>
    <property type="match status" value="1"/>
</dbReference>
<dbReference type="STRING" id="192903.SAMN04488513_10578"/>
<comment type="catalytic activity">
    <reaction evidence="1">
        <text>ATP + protein L-histidine = ADP + protein N-phospho-L-histidine.</text>
        <dbReference type="EC" id="2.7.13.3"/>
    </reaction>
</comment>
<evidence type="ECO:0000256" key="6">
    <source>
        <dbReference type="ARBA" id="ARBA00022777"/>
    </source>
</evidence>
<dbReference type="EC" id="2.7.13.3" evidence="2"/>
<evidence type="ECO:0000256" key="5">
    <source>
        <dbReference type="ARBA" id="ARBA00022692"/>
    </source>
</evidence>
<dbReference type="SUPFAM" id="SSF55874">
    <property type="entry name" value="ATPase domain of HSP90 chaperone/DNA topoisomerase II/histidine kinase"/>
    <property type="match status" value="1"/>
</dbReference>